<dbReference type="GO" id="GO:0006753">
    <property type="term" value="P:nucleoside phosphate metabolic process"/>
    <property type="evidence" value="ECO:0007669"/>
    <property type="project" value="TreeGrafter"/>
</dbReference>
<comment type="similarity">
    <text evidence="3">Belongs to the Nudix hydrolase family. NudK subfamily.</text>
</comment>
<feature type="domain" description="Nudix hydrolase" evidence="8">
    <location>
        <begin position="38"/>
        <end position="179"/>
    </location>
</feature>
<dbReference type="AlphaFoldDB" id="A0A1D8P7B1"/>
<evidence type="ECO:0000256" key="7">
    <source>
        <dbReference type="ARBA" id="ARBA00032272"/>
    </source>
</evidence>
<accession>A0A1D8P7B1</accession>
<evidence type="ECO:0000256" key="6">
    <source>
        <dbReference type="ARBA" id="ARBA00032162"/>
    </source>
</evidence>
<dbReference type="GO" id="GO:0016787">
    <property type="term" value="F:hydrolase activity"/>
    <property type="evidence" value="ECO:0007669"/>
    <property type="project" value="UniProtKB-KW"/>
</dbReference>
<sequence>MTEIKQLATKIVYQNKWMTVREDKIEFPSGQQSIYGVVEKPDFVVIVAIEDGFVHLVEQYRYTVKQRLWEFPQGSWEAKEDIDPLDVAKGELQEETGLTAEEMIYAGSQYLAYGFSSQKYHVFLAKGLTKGTQNLDPEEEGLITSKFGIEEFEQMIINGTIKDATTLCAYSLLKLKRLI</sequence>
<evidence type="ECO:0000313" key="10">
    <source>
        <dbReference type="Proteomes" id="UP000176050"/>
    </source>
</evidence>
<dbReference type="EMBL" id="CP017478">
    <property type="protein sequence ID" value="AOW20444.1"/>
    <property type="molecule type" value="Genomic_DNA"/>
</dbReference>
<evidence type="ECO:0000256" key="5">
    <source>
        <dbReference type="ARBA" id="ARBA00022801"/>
    </source>
</evidence>
<dbReference type="GO" id="GO:0005829">
    <property type="term" value="C:cytosol"/>
    <property type="evidence" value="ECO:0007669"/>
    <property type="project" value="TreeGrafter"/>
</dbReference>
<keyword evidence="10" id="KW-1185">Reference proteome</keyword>
<proteinExistence type="inferred from homology"/>
<dbReference type="SUPFAM" id="SSF55811">
    <property type="entry name" value="Nudix"/>
    <property type="match status" value="1"/>
</dbReference>
<reference evidence="9 10" key="1">
    <citation type="submission" date="2016-10" db="EMBL/GenBank/DDBJ databases">
        <title>Lutibacter sp. LPB0138, isolated from marine gastropod.</title>
        <authorList>
            <person name="Kim E."/>
            <person name="Yi H."/>
        </authorList>
    </citation>
    <scope>NUCLEOTIDE SEQUENCE [LARGE SCALE GENOMIC DNA]</scope>
    <source>
        <strain evidence="9 10">LPB0138</strain>
    </source>
</reference>
<dbReference type="RefSeq" id="WP_070236587.1">
    <property type="nucleotide sequence ID" value="NZ_CP017478.1"/>
</dbReference>
<evidence type="ECO:0000256" key="4">
    <source>
        <dbReference type="ARBA" id="ARBA00016377"/>
    </source>
</evidence>
<evidence type="ECO:0000256" key="2">
    <source>
        <dbReference type="ARBA" id="ARBA00001946"/>
    </source>
</evidence>
<dbReference type="STRING" id="1850246.LPB138_07050"/>
<dbReference type="Proteomes" id="UP000176050">
    <property type="component" value="Chromosome"/>
</dbReference>
<evidence type="ECO:0000256" key="3">
    <source>
        <dbReference type="ARBA" id="ARBA00007275"/>
    </source>
</evidence>
<comment type="cofactor">
    <cofactor evidence="2">
        <name>Mg(2+)</name>
        <dbReference type="ChEBI" id="CHEBI:18420"/>
    </cofactor>
</comment>
<organism evidence="9 10">
    <name type="scientific">Urechidicola croceus</name>
    <dbReference type="NCBI Taxonomy" id="1850246"/>
    <lineage>
        <taxon>Bacteria</taxon>
        <taxon>Pseudomonadati</taxon>
        <taxon>Bacteroidota</taxon>
        <taxon>Flavobacteriia</taxon>
        <taxon>Flavobacteriales</taxon>
        <taxon>Flavobacteriaceae</taxon>
        <taxon>Urechidicola</taxon>
    </lineage>
</organism>
<dbReference type="CDD" id="cd24161">
    <property type="entry name" value="NUDIX_ADPRase_Ndx2"/>
    <property type="match status" value="1"/>
</dbReference>
<dbReference type="Pfam" id="PF00293">
    <property type="entry name" value="NUDIX"/>
    <property type="match status" value="1"/>
</dbReference>
<evidence type="ECO:0000259" key="8">
    <source>
        <dbReference type="PROSITE" id="PS51462"/>
    </source>
</evidence>
<dbReference type="Gene3D" id="3.90.79.10">
    <property type="entry name" value="Nucleoside Triphosphate Pyrophosphohydrolase"/>
    <property type="match status" value="1"/>
</dbReference>
<dbReference type="InterPro" id="IPR015797">
    <property type="entry name" value="NUDIX_hydrolase-like_dom_sf"/>
</dbReference>
<name>A0A1D8P7B1_9FLAO</name>
<dbReference type="InterPro" id="IPR000086">
    <property type="entry name" value="NUDIX_hydrolase_dom"/>
</dbReference>
<protein>
    <recommendedName>
        <fullName evidence="4">GDP-mannose pyrophosphatase</fullName>
    </recommendedName>
    <alternativeName>
        <fullName evidence="6">GDP-mannose hydrolase</fullName>
    </alternativeName>
    <alternativeName>
        <fullName evidence="7">GDPMK</fullName>
    </alternativeName>
</protein>
<gene>
    <name evidence="9" type="ORF">LPB138_07050</name>
</gene>
<dbReference type="PANTHER" id="PTHR11839:SF18">
    <property type="entry name" value="NUDIX HYDROLASE DOMAIN-CONTAINING PROTEIN"/>
    <property type="match status" value="1"/>
</dbReference>
<dbReference type="PANTHER" id="PTHR11839">
    <property type="entry name" value="UDP/ADP-SUGAR PYROPHOSPHATASE"/>
    <property type="match status" value="1"/>
</dbReference>
<dbReference type="KEGG" id="lul:LPB138_07050"/>
<evidence type="ECO:0000313" key="9">
    <source>
        <dbReference type="EMBL" id="AOW20444.1"/>
    </source>
</evidence>
<dbReference type="OrthoDB" id="9806150at2"/>
<keyword evidence="5" id="KW-0378">Hydrolase</keyword>
<evidence type="ECO:0000256" key="1">
    <source>
        <dbReference type="ARBA" id="ARBA00000847"/>
    </source>
</evidence>
<comment type="catalytic activity">
    <reaction evidence="1">
        <text>GDP-alpha-D-mannose + H2O = alpha-D-mannose 1-phosphate + GMP + 2 H(+)</text>
        <dbReference type="Rhea" id="RHEA:27978"/>
        <dbReference type="ChEBI" id="CHEBI:15377"/>
        <dbReference type="ChEBI" id="CHEBI:15378"/>
        <dbReference type="ChEBI" id="CHEBI:57527"/>
        <dbReference type="ChEBI" id="CHEBI:58115"/>
        <dbReference type="ChEBI" id="CHEBI:58409"/>
    </reaction>
</comment>
<dbReference type="GO" id="GO:0019693">
    <property type="term" value="P:ribose phosphate metabolic process"/>
    <property type="evidence" value="ECO:0007669"/>
    <property type="project" value="TreeGrafter"/>
</dbReference>
<dbReference type="PROSITE" id="PS51462">
    <property type="entry name" value="NUDIX"/>
    <property type="match status" value="1"/>
</dbReference>